<evidence type="ECO:0000313" key="5">
    <source>
        <dbReference type="Proteomes" id="UP000323136"/>
    </source>
</evidence>
<dbReference type="SUPFAM" id="SSF110836">
    <property type="entry name" value="Hypothetical protein SAV1430"/>
    <property type="match status" value="2"/>
</dbReference>
<keyword evidence="2" id="KW-0472">Membrane</keyword>
<dbReference type="Pfam" id="PF01106">
    <property type="entry name" value="NifU"/>
    <property type="match status" value="1"/>
</dbReference>
<dbReference type="Proteomes" id="UP000323136">
    <property type="component" value="Unassembled WGS sequence"/>
</dbReference>
<dbReference type="AlphaFoldDB" id="A0A5S5DWS0"/>
<dbReference type="SMART" id="SM00932">
    <property type="entry name" value="Nfu_N"/>
    <property type="match status" value="2"/>
</dbReference>
<dbReference type="EMBL" id="VNIA01000001">
    <property type="protein sequence ID" value="TYQ00431.1"/>
    <property type="molecule type" value="Genomic_DNA"/>
</dbReference>
<reference evidence="4 5" key="1">
    <citation type="submission" date="2019-07" db="EMBL/GenBank/DDBJ databases">
        <title>Genomic Encyclopedia of Type Strains, Phase IV (KMG-IV): sequencing the most valuable type-strain genomes for metagenomic binning, comparative biology and taxonomic classification.</title>
        <authorList>
            <person name="Goeker M."/>
        </authorList>
    </citation>
    <scope>NUCLEOTIDE SEQUENCE [LARGE SCALE GENOMIC DNA]</scope>
    <source>
        <strain evidence="4 5">DSM 18961</strain>
    </source>
</reference>
<comment type="similarity">
    <text evidence="1">Belongs to the NifU family.</text>
</comment>
<gene>
    <name evidence="4" type="ORF">C7447_1011045</name>
</gene>
<dbReference type="InterPro" id="IPR034904">
    <property type="entry name" value="FSCA_dom_sf"/>
</dbReference>
<protein>
    <submittedName>
        <fullName evidence="4">Fe-S cluster biogenesis protein NfuA</fullName>
    </submittedName>
</protein>
<accession>A0A5S5DWS0</accession>
<dbReference type="SUPFAM" id="SSF117916">
    <property type="entry name" value="Fe-S cluster assembly (FSCA) domain-like"/>
    <property type="match status" value="1"/>
</dbReference>
<keyword evidence="2" id="KW-1133">Transmembrane helix</keyword>
<dbReference type="Pfam" id="PF08712">
    <property type="entry name" value="Nfu_N"/>
    <property type="match status" value="2"/>
</dbReference>
<dbReference type="GO" id="GO:0051536">
    <property type="term" value="F:iron-sulfur cluster binding"/>
    <property type="evidence" value="ECO:0007669"/>
    <property type="project" value="InterPro"/>
</dbReference>
<dbReference type="GO" id="GO:0016226">
    <property type="term" value="P:iron-sulfur cluster assembly"/>
    <property type="evidence" value="ECO:0007669"/>
    <property type="project" value="InterPro"/>
</dbReference>
<dbReference type="PANTHER" id="PTHR11178:SF1">
    <property type="entry name" value="NFU1 IRON-SULFUR CLUSTER SCAFFOLD HOMOLOG, MITOCHONDRIAL"/>
    <property type="match status" value="1"/>
</dbReference>
<dbReference type="GO" id="GO:0005506">
    <property type="term" value="F:iron ion binding"/>
    <property type="evidence" value="ECO:0007669"/>
    <property type="project" value="InterPro"/>
</dbReference>
<organism evidence="4 5">
    <name type="scientific">Tenacibaculum adriaticum</name>
    <dbReference type="NCBI Taxonomy" id="413713"/>
    <lineage>
        <taxon>Bacteria</taxon>
        <taxon>Pseudomonadati</taxon>
        <taxon>Bacteroidota</taxon>
        <taxon>Flavobacteriia</taxon>
        <taxon>Flavobacteriales</taxon>
        <taxon>Flavobacteriaceae</taxon>
        <taxon>Tenacibaculum</taxon>
    </lineage>
</organism>
<evidence type="ECO:0000256" key="2">
    <source>
        <dbReference type="SAM" id="Phobius"/>
    </source>
</evidence>
<proteinExistence type="inferred from homology"/>
<dbReference type="InterPro" id="IPR001075">
    <property type="entry name" value="NIF_FeS_clus_asmbl_NifU_C"/>
</dbReference>
<dbReference type="Gene3D" id="3.30.1370.70">
    <property type="entry name" value="Scaffold protein Nfu/NifU, N-terminal domain"/>
    <property type="match status" value="2"/>
</dbReference>
<sequence length="348" mass="39688">MIITLQELQEQLRLTYKSERKYKKIPLNAGFFLYLIISVFYRNFAFHLQNMNEIKINIQETANETIIKFVSNSILINGGSYEYNNIDEAKNSPLAQQLFYLPFVKKVFITANFIAIQRYDIVAWSDVEEEVREQIQVYLQDGNMVVKEETATKKDAVEVYAEVTPNPAVMKFGTNKALTQTDVEYKNIDEASKSSPLALAMFNFPFVKEVFISENYISITKYDMVEWNDVYQEVRTFIRSYIQDGKTIIAELPKKETKQNVEIQKENLSETSAKIVDILDEYIKPAVASDGGNIAFQSYDEETKRVSVILQGACSGCPSSTATLKNGIETLLKDMLPNQINEVVAING</sequence>
<dbReference type="InterPro" id="IPR014824">
    <property type="entry name" value="Nfu/NifU_N"/>
</dbReference>
<feature type="domain" description="Scaffold protein Nfu/NifU N-terminal" evidence="3">
    <location>
        <begin position="159"/>
        <end position="245"/>
    </location>
</feature>
<evidence type="ECO:0000313" key="4">
    <source>
        <dbReference type="EMBL" id="TYQ00431.1"/>
    </source>
</evidence>
<name>A0A5S5DWS0_9FLAO</name>
<dbReference type="Gene3D" id="3.30.300.130">
    <property type="entry name" value="Fe-S cluster assembly (FSCA)"/>
    <property type="match status" value="1"/>
</dbReference>
<feature type="transmembrane region" description="Helical" evidence="2">
    <location>
        <begin position="25"/>
        <end position="44"/>
    </location>
</feature>
<comment type="caution">
    <text evidence="4">The sequence shown here is derived from an EMBL/GenBank/DDBJ whole genome shotgun (WGS) entry which is preliminary data.</text>
</comment>
<feature type="domain" description="Scaffold protein Nfu/NifU N-terminal" evidence="3">
    <location>
        <begin position="56"/>
        <end position="142"/>
    </location>
</feature>
<keyword evidence="2" id="KW-0812">Transmembrane</keyword>
<dbReference type="PANTHER" id="PTHR11178">
    <property type="entry name" value="IRON-SULFUR CLUSTER SCAFFOLD PROTEIN NFU-RELATED"/>
    <property type="match status" value="1"/>
</dbReference>
<evidence type="ECO:0000256" key="1">
    <source>
        <dbReference type="ARBA" id="ARBA00006420"/>
    </source>
</evidence>
<dbReference type="InterPro" id="IPR036498">
    <property type="entry name" value="Nfu/NifU_N_sf"/>
</dbReference>
<evidence type="ECO:0000259" key="3">
    <source>
        <dbReference type="SMART" id="SM00932"/>
    </source>
</evidence>
<keyword evidence="5" id="KW-1185">Reference proteome</keyword>